<protein>
    <submittedName>
        <fullName evidence="1">30S ribosomal protein S30</fullName>
    </submittedName>
</protein>
<dbReference type="RefSeq" id="WP_096429746.1">
    <property type="nucleotide sequence ID" value="NZ_AP018042.1"/>
</dbReference>
<keyword evidence="1" id="KW-0689">Ribosomal protein</keyword>
<dbReference type="KEGG" id="mbas:ALGA_2591"/>
<proteinExistence type="predicted"/>
<name>A0A1Y1CKI8_9BACT</name>
<dbReference type="NCBIfam" id="TIGR00741">
    <property type="entry name" value="yfiA"/>
    <property type="match status" value="1"/>
</dbReference>
<dbReference type="Proteomes" id="UP000218267">
    <property type="component" value="Chromosome"/>
</dbReference>
<organism evidence="1 2">
    <name type="scientific">Labilibaculum antarcticum</name>
    <dbReference type="NCBI Taxonomy" id="1717717"/>
    <lineage>
        <taxon>Bacteria</taxon>
        <taxon>Pseudomonadati</taxon>
        <taxon>Bacteroidota</taxon>
        <taxon>Bacteroidia</taxon>
        <taxon>Marinilabiliales</taxon>
        <taxon>Marinifilaceae</taxon>
        <taxon>Labilibaculum</taxon>
    </lineage>
</organism>
<dbReference type="Gene3D" id="3.30.160.100">
    <property type="entry name" value="Ribosome hibernation promotion factor-like"/>
    <property type="match status" value="1"/>
</dbReference>
<dbReference type="OrthoDB" id="9808702at2"/>
<reference evidence="2" key="2">
    <citation type="journal article" date="2020" name="Antonie Van Leeuwenhoek">
        <title>Labilibaculum antarcticum sp. nov., a novel facultative anaerobic, psychrotorelant bacterium isolated from marine sediment of Antarctica.</title>
        <authorList>
            <person name="Watanabe M."/>
            <person name="Kojima H."/>
            <person name="Fukui M."/>
        </authorList>
    </citation>
    <scope>NUCLEOTIDE SEQUENCE [LARGE SCALE GENOMIC DNA]</scope>
    <source>
        <strain evidence="2">SPP2</strain>
    </source>
</reference>
<dbReference type="InterPro" id="IPR036567">
    <property type="entry name" value="RHF-like"/>
</dbReference>
<keyword evidence="1" id="KW-0687">Ribonucleoprotein</keyword>
<reference evidence="1 2" key="1">
    <citation type="journal article" date="2018" name="Mar. Genomics">
        <title>Complete genome sequence of Marinifilaceae bacterium strain SPP2, isolated from the Antarctic marine sediment.</title>
        <authorList>
            <person name="Watanabe M."/>
            <person name="Kojima H."/>
            <person name="Fukui M."/>
        </authorList>
    </citation>
    <scope>NUCLEOTIDE SEQUENCE [LARGE SCALE GENOMIC DNA]</scope>
    <source>
        <strain evidence="1 2">SPP2</strain>
    </source>
</reference>
<dbReference type="AlphaFoldDB" id="A0A1Y1CKI8"/>
<evidence type="ECO:0000313" key="1">
    <source>
        <dbReference type="EMBL" id="BAX80909.1"/>
    </source>
</evidence>
<dbReference type="InterPro" id="IPR003489">
    <property type="entry name" value="RHF/RaiA"/>
</dbReference>
<dbReference type="SUPFAM" id="SSF69754">
    <property type="entry name" value="Ribosome binding protein Y (YfiA homologue)"/>
    <property type="match status" value="1"/>
</dbReference>
<gene>
    <name evidence="1" type="ORF">ALGA_2591</name>
</gene>
<sequence>MINIQSIGFVADVKLETFIQSKLDKLLKLDDDVVGVEVFLRLEKSAIMENKMVEIILDLKGADLFAKKQSQSFEESTDMVIEALRRQLVKHKEKLRAK</sequence>
<accession>A0A1Y1CKI8</accession>
<dbReference type="GO" id="GO:0005840">
    <property type="term" value="C:ribosome"/>
    <property type="evidence" value="ECO:0007669"/>
    <property type="project" value="UniProtKB-KW"/>
</dbReference>
<dbReference type="Pfam" id="PF02482">
    <property type="entry name" value="Ribosomal_S30AE"/>
    <property type="match status" value="1"/>
</dbReference>
<evidence type="ECO:0000313" key="2">
    <source>
        <dbReference type="Proteomes" id="UP000218267"/>
    </source>
</evidence>
<keyword evidence="2" id="KW-1185">Reference proteome</keyword>
<dbReference type="EMBL" id="AP018042">
    <property type="protein sequence ID" value="BAX80909.1"/>
    <property type="molecule type" value="Genomic_DNA"/>
</dbReference>